<organism evidence="2 3">
    <name type="scientific">Haematococcus lacustris</name>
    <name type="common">Green alga</name>
    <name type="synonym">Haematococcus pluvialis</name>
    <dbReference type="NCBI Taxonomy" id="44745"/>
    <lineage>
        <taxon>Eukaryota</taxon>
        <taxon>Viridiplantae</taxon>
        <taxon>Chlorophyta</taxon>
        <taxon>core chlorophytes</taxon>
        <taxon>Chlorophyceae</taxon>
        <taxon>CS clade</taxon>
        <taxon>Chlamydomonadales</taxon>
        <taxon>Haematococcaceae</taxon>
        <taxon>Haematococcus</taxon>
    </lineage>
</organism>
<evidence type="ECO:0000256" key="1">
    <source>
        <dbReference type="SAM" id="MobiDB-lite"/>
    </source>
</evidence>
<reference evidence="2 3" key="1">
    <citation type="submission" date="2020-02" db="EMBL/GenBank/DDBJ databases">
        <title>Draft genome sequence of Haematococcus lacustris strain NIES-144.</title>
        <authorList>
            <person name="Morimoto D."/>
            <person name="Nakagawa S."/>
            <person name="Yoshida T."/>
            <person name="Sawayama S."/>
        </authorList>
    </citation>
    <scope>NUCLEOTIDE SEQUENCE [LARGE SCALE GENOMIC DNA]</scope>
    <source>
        <strain evidence="2 3">NIES-144</strain>
    </source>
</reference>
<gene>
    <name evidence="2" type="ORF">HaLaN_31650</name>
</gene>
<accession>A0A6A0AI70</accession>
<name>A0A6A0AI70_HAELA</name>
<dbReference type="Proteomes" id="UP000485058">
    <property type="component" value="Unassembled WGS sequence"/>
</dbReference>
<protein>
    <submittedName>
        <fullName evidence="2">Uncharacterized protein</fullName>
    </submittedName>
</protein>
<comment type="caution">
    <text evidence="2">The sequence shown here is derived from an EMBL/GenBank/DDBJ whole genome shotgun (WGS) entry which is preliminary data.</text>
</comment>
<evidence type="ECO:0000313" key="2">
    <source>
        <dbReference type="EMBL" id="GFH32436.1"/>
    </source>
</evidence>
<sequence length="201" mass="20944">MKAQGCTAHADERRPTERRGSPAGPATAAALRGPLLSVATLNSTWPQAEEIVESARLARAQLRLLDALRAQLQRQAVAPSGGASCLGTGDSRGEITAEEQRATALRISAAPGGDEAGNELHPAVVHAAEQLQSDHTPPPPWKLCWTGCSATHWPAQPLPPLTPPCSSVLKLVRPACTFLVRPGAAVKPRGFKPVGGCCAPP</sequence>
<evidence type="ECO:0000313" key="3">
    <source>
        <dbReference type="Proteomes" id="UP000485058"/>
    </source>
</evidence>
<feature type="compositionally biased region" description="Basic and acidic residues" evidence="1">
    <location>
        <begin position="9"/>
        <end position="20"/>
    </location>
</feature>
<keyword evidence="3" id="KW-1185">Reference proteome</keyword>
<dbReference type="AlphaFoldDB" id="A0A6A0AI70"/>
<dbReference type="EMBL" id="BLLF01006640">
    <property type="protein sequence ID" value="GFH32436.1"/>
    <property type="molecule type" value="Genomic_DNA"/>
</dbReference>
<feature type="region of interest" description="Disordered" evidence="1">
    <location>
        <begin position="1"/>
        <end position="27"/>
    </location>
</feature>
<proteinExistence type="predicted"/>